<evidence type="ECO:0000256" key="4">
    <source>
        <dbReference type="ARBA" id="ARBA00041694"/>
    </source>
</evidence>
<name>A0A1S1X4P5_9NEIS</name>
<feature type="binding site" evidence="6">
    <location>
        <position position="193"/>
    </location>
    <ligand>
        <name>Mg(2+)</name>
        <dbReference type="ChEBI" id="CHEBI:18420"/>
        <label>1</label>
        <note>catalytic</note>
    </ligand>
</feature>
<dbReference type="GO" id="GO:0046872">
    <property type="term" value="F:metal ion binding"/>
    <property type="evidence" value="ECO:0007669"/>
    <property type="project" value="UniProtKB-KW"/>
</dbReference>
<comment type="catalytic activity">
    <reaction evidence="1">
        <text>adenosine 3',5'-bisphosphate + H2O = AMP + phosphate</text>
        <dbReference type="Rhea" id="RHEA:10040"/>
        <dbReference type="ChEBI" id="CHEBI:15377"/>
        <dbReference type="ChEBI" id="CHEBI:43474"/>
        <dbReference type="ChEBI" id="CHEBI:58343"/>
        <dbReference type="ChEBI" id="CHEBI:456215"/>
        <dbReference type="EC" id="3.1.3.7"/>
    </reaction>
</comment>
<feature type="binding site" evidence="6">
    <location>
        <position position="82"/>
    </location>
    <ligand>
        <name>Mg(2+)</name>
        <dbReference type="ChEBI" id="CHEBI:18420"/>
        <label>1</label>
        <note>catalytic</note>
    </ligand>
</feature>
<keyword evidence="2 6" id="KW-0479">Metal-binding</keyword>
<dbReference type="OrthoDB" id="9785695at2"/>
<feature type="binding site" evidence="6">
    <location>
        <position position="81"/>
    </location>
    <ligand>
        <name>Mg(2+)</name>
        <dbReference type="ChEBI" id="CHEBI:18420"/>
        <label>1</label>
        <note>catalytic</note>
    </ligand>
</feature>
<evidence type="ECO:0000313" key="8">
    <source>
        <dbReference type="EMBL" id="OHX20774.1"/>
    </source>
</evidence>
<dbReference type="GO" id="GO:0050427">
    <property type="term" value="P:3'-phosphoadenosine 5'-phosphosulfate metabolic process"/>
    <property type="evidence" value="ECO:0007669"/>
    <property type="project" value="TreeGrafter"/>
</dbReference>
<dbReference type="PRINTS" id="PR00377">
    <property type="entry name" value="IMPHPHTASES"/>
</dbReference>
<dbReference type="Proteomes" id="UP000180088">
    <property type="component" value="Unassembled WGS sequence"/>
</dbReference>
<dbReference type="InterPro" id="IPR020583">
    <property type="entry name" value="Inositol_monoP_metal-BS"/>
</dbReference>
<comment type="caution">
    <text evidence="7">The sequence shown here is derived from an EMBL/GenBank/DDBJ whole genome shotgun (WGS) entry which is preliminary data.</text>
</comment>
<dbReference type="InterPro" id="IPR050725">
    <property type="entry name" value="CysQ/Inositol_MonoPase"/>
</dbReference>
<dbReference type="STRING" id="1903179.BI347_13395"/>
<dbReference type="PROSITE" id="PS00629">
    <property type="entry name" value="IMP_1"/>
    <property type="match status" value="1"/>
</dbReference>
<dbReference type="Gene3D" id="3.40.190.80">
    <property type="match status" value="1"/>
</dbReference>
<dbReference type="PANTHER" id="PTHR43028">
    <property type="entry name" value="3'(2'),5'-BISPHOSPHATE NUCLEOTIDASE 1"/>
    <property type="match status" value="1"/>
</dbReference>
<dbReference type="Proteomes" id="UP000180280">
    <property type="component" value="Unassembled WGS sequence"/>
</dbReference>
<protein>
    <recommendedName>
        <fullName evidence="4">3'(2'),5-bisphosphonucleoside 3'(2')-phosphohydrolase</fullName>
    </recommendedName>
    <alternativeName>
        <fullName evidence="5">DPNPase</fullName>
    </alternativeName>
</protein>
<dbReference type="EMBL" id="MKCT01000011">
    <property type="protein sequence ID" value="OHX20774.1"/>
    <property type="molecule type" value="Genomic_DNA"/>
</dbReference>
<evidence type="ECO:0000313" key="7">
    <source>
        <dbReference type="EMBL" id="OHX14385.1"/>
    </source>
</evidence>
<feature type="binding site" evidence="6">
    <location>
        <position position="79"/>
    </location>
    <ligand>
        <name>Mg(2+)</name>
        <dbReference type="ChEBI" id="CHEBI:18420"/>
        <label>1</label>
        <note>catalytic</note>
    </ligand>
</feature>
<accession>A0A1S1X4P5</accession>
<comment type="cofactor">
    <cofactor evidence="6">
        <name>Mg(2+)</name>
        <dbReference type="ChEBI" id="CHEBI:18420"/>
    </cofactor>
</comment>
<dbReference type="AlphaFoldDB" id="A0A1S1X4P5"/>
<dbReference type="InterPro" id="IPR000760">
    <property type="entry name" value="Inositol_monophosphatase-like"/>
</dbReference>
<proteinExistence type="predicted"/>
<gene>
    <name evidence="8" type="ORF">BI344_14125</name>
    <name evidence="7" type="ORF">BI347_13395</name>
</gene>
<evidence type="ECO:0000256" key="2">
    <source>
        <dbReference type="ARBA" id="ARBA00022723"/>
    </source>
</evidence>
<keyword evidence="10" id="KW-1185">Reference proteome</keyword>
<evidence type="ECO:0000313" key="9">
    <source>
        <dbReference type="Proteomes" id="UP000180088"/>
    </source>
</evidence>
<keyword evidence="3 6" id="KW-0460">Magnesium</keyword>
<sequence length="253" mass="26881">MPDDHQLAADIAARAATLLNLLRQGNTAGDQALGALADAKSDALISHLLREARPDDGLLSEESAPDNRRLDQRRVWIIDPLDGTREYSEQDRDRSDWAVHVALTEDGRPTACAVALPALGLLFSTAAAALADAPPEPVRILVSRSRPPAIAGRVAQILDAELIPMGSAGAKAMAVLRGEAHAYLHSGGQYEWDSCAPVGVALAAGLHASRLDGGPCRYNQADPFMPDLLICRRELAPTLLSAIAQALRESLEP</sequence>
<organism evidence="7 9">
    <name type="scientific">Chromobacterium sphagni</name>
    <dbReference type="NCBI Taxonomy" id="1903179"/>
    <lineage>
        <taxon>Bacteria</taxon>
        <taxon>Pseudomonadati</taxon>
        <taxon>Pseudomonadota</taxon>
        <taxon>Betaproteobacteria</taxon>
        <taxon>Neisseriales</taxon>
        <taxon>Chromobacteriaceae</taxon>
        <taxon>Chromobacterium</taxon>
    </lineage>
</organism>
<dbReference type="SUPFAM" id="SSF56655">
    <property type="entry name" value="Carbohydrate phosphatase"/>
    <property type="match status" value="1"/>
</dbReference>
<dbReference type="EMBL" id="MKCS01000001">
    <property type="protein sequence ID" value="OHX14385.1"/>
    <property type="molecule type" value="Genomic_DNA"/>
</dbReference>
<feature type="binding site" evidence="6">
    <location>
        <position position="61"/>
    </location>
    <ligand>
        <name>Mg(2+)</name>
        <dbReference type="ChEBI" id="CHEBI:18420"/>
        <label>1</label>
        <note>catalytic</note>
    </ligand>
</feature>
<evidence type="ECO:0000256" key="5">
    <source>
        <dbReference type="ARBA" id="ARBA00042530"/>
    </source>
</evidence>
<dbReference type="RefSeq" id="WP_071112292.1">
    <property type="nucleotide sequence ID" value="NZ_MKCS01000001.1"/>
</dbReference>
<dbReference type="GO" id="GO:0008441">
    <property type="term" value="F:3'(2'),5'-bisphosphate nucleotidase activity"/>
    <property type="evidence" value="ECO:0007669"/>
    <property type="project" value="UniProtKB-EC"/>
</dbReference>
<reference evidence="9 10" key="1">
    <citation type="submission" date="2016-09" db="EMBL/GenBank/DDBJ databases">
        <title>Chromobacterium muskegensis sp. nov., an insecticidal bacterium isolated from Sphagnum bogs.</title>
        <authorList>
            <person name="Sparks M.E."/>
            <person name="Blackburn M.B."/>
            <person name="Gundersen-Rindal D.E."/>
            <person name="Mitchell A."/>
            <person name="Farrar R."/>
            <person name="Kuhar D."/>
        </authorList>
    </citation>
    <scope>NUCLEOTIDE SEQUENCE [LARGE SCALE GENOMIC DNA]</scope>
    <source>
        <strain evidence="8 10">14B-1</strain>
        <strain evidence="7 9">37-2</strain>
    </source>
</reference>
<evidence type="ECO:0000256" key="1">
    <source>
        <dbReference type="ARBA" id="ARBA00001625"/>
    </source>
</evidence>
<dbReference type="Pfam" id="PF00459">
    <property type="entry name" value="Inositol_P"/>
    <property type="match status" value="1"/>
</dbReference>
<dbReference type="PANTHER" id="PTHR43028:SF5">
    <property type="entry name" value="3'(2'),5'-BISPHOSPHATE NUCLEOTIDASE 1"/>
    <property type="match status" value="1"/>
</dbReference>
<dbReference type="CDD" id="cd01638">
    <property type="entry name" value="CysQ"/>
    <property type="match status" value="1"/>
</dbReference>
<evidence type="ECO:0000313" key="10">
    <source>
        <dbReference type="Proteomes" id="UP000180280"/>
    </source>
</evidence>
<evidence type="ECO:0000256" key="3">
    <source>
        <dbReference type="ARBA" id="ARBA00022842"/>
    </source>
</evidence>
<evidence type="ECO:0000256" key="6">
    <source>
        <dbReference type="PIRSR" id="PIRSR600760-2"/>
    </source>
</evidence>
<dbReference type="Gene3D" id="3.30.540.10">
    <property type="entry name" value="Fructose-1,6-Bisphosphatase, subunit A, domain 1"/>
    <property type="match status" value="1"/>
</dbReference>
<dbReference type="GO" id="GO:0000103">
    <property type="term" value="P:sulfate assimilation"/>
    <property type="evidence" value="ECO:0007669"/>
    <property type="project" value="TreeGrafter"/>
</dbReference>